<feature type="compositionally biased region" description="Low complexity" evidence="6">
    <location>
        <begin position="220"/>
        <end position="234"/>
    </location>
</feature>
<protein>
    <recommendedName>
        <fullName evidence="7">C2H2-type domain-containing protein</fullName>
    </recommendedName>
</protein>
<evidence type="ECO:0000256" key="4">
    <source>
        <dbReference type="ARBA" id="ARBA00022833"/>
    </source>
</evidence>
<evidence type="ECO:0000256" key="6">
    <source>
        <dbReference type="SAM" id="MobiDB-lite"/>
    </source>
</evidence>
<dbReference type="InterPro" id="IPR050688">
    <property type="entry name" value="Zinc_finger/UBP_domain"/>
</dbReference>
<reference evidence="8 9" key="1">
    <citation type="submission" date="2024-04" db="EMBL/GenBank/DDBJ databases">
        <authorList>
            <person name="Waldvogel A.-M."/>
            <person name="Schoenle A."/>
        </authorList>
    </citation>
    <scope>NUCLEOTIDE SEQUENCE [LARGE SCALE GENOMIC DNA]</scope>
</reference>
<gene>
    <name evidence="8" type="ORF">KC01_LOCUS11966</name>
</gene>
<keyword evidence="2" id="KW-0677">Repeat</keyword>
<accession>A0AAV2JX48</accession>
<keyword evidence="9" id="KW-1185">Reference proteome</keyword>
<evidence type="ECO:0000256" key="3">
    <source>
        <dbReference type="ARBA" id="ARBA00022771"/>
    </source>
</evidence>
<evidence type="ECO:0000256" key="1">
    <source>
        <dbReference type="ARBA" id="ARBA00022723"/>
    </source>
</evidence>
<feature type="compositionally biased region" description="Polar residues" evidence="6">
    <location>
        <begin position="134"/>
        <end position="146"/>
    </location>
</feature>
<dbReference type="Gene3D" id="3.30.160.60">
    <property type="entry name" value="Classic Zinc Finger"/>
    <property type="match status" value="1"/>
</dbReference>
<feature type="region of interest" description="Disordered" evidence="6">
    <location>
        <begin position="134"/>
        <end position="154"/>
    </location>
</feature>
<evidence type="ECO:0000313" key="9">
    <source>
        <dbReference type="Proteomes" id="UP001497482"/>
    </source>
</evidence>
<dbReference type="InterPro" id="IPR057828">
    <property type="entry name" value="Znf_C2H2_ZNF142_13th"/>
</dbReference>
<name>A0AAV2JX48_KNICA</name>
<feature type="domain" description="C2H2-type" evidence="7">
    <location>
        <begin position="49"/>
        <end position="77"/>
    </location>
</feature>
<organism evidence="8 9">
    <name type="scientific">Knipowitschia caucasica</name>
    <name type="common">Caucasian dwarf goby</name>
    <name type="synonym">Pomatoschistus caucasicus</name>
    <dbReference type="NCBI Taxonomy" id="637954"/>
    <lineage>
        <taxon>Eukaryota</taxon>
        <taxon>Metazoa</taxon>
        <taxon>Chordata</taxon>
        <taxon>Craniata</taxon>
        <taxon>Vertebrata</taxon>
        <taxon>Euteleostomi</taxon>
        <taxon>Actinopterygii</taxon>
        <taxon>Neopterygii</taxon>
        <taxon>Teleostei</taxon>
        <taxon>Neoteleostei</taxon>
        <taxon>Acanthomorphata</taxon>
        <taxon>Gobiaria</taxon>
        <taxon>Gobiiformes</taxon>
        <taxon>Gobioidei</taxon>
        <taxon>Gobiidae</taxon>
        <taxon>Gobiinae</taxon>
        <taxon>Knipowitschia</taxon>
    </lineage>
</organism>
<keyword evidence="1" id="KW-0479">Metal-binding</keyword>
<dbReference type="GO" id="GO:0008270">
    <property type="term" value="F:zinc ion binding"/>
    <property type="evidence" value="ECO:0007669"/>
    <property type="project" value="UniProtKB-KW"/>
</dbReference>
<dbReference type="Proteomes" id="UP001497482">
    <property type="component" value="Chromosome 15"/>
</dbReference>
<evidence type="ECO:0000256" key="2">
    <source>
        <dbReference type="ARBA" id="ARBA00022737"/>
    </source>
</evidence>
<dbReference type="PANTHER" id="PTHR24403:SF72">
    <property type="entry name" value="ZINC FINGER PROTEIN 142"/>
    <property type="match status" value="1"/>
</dbReference>
<dbReference type="AlphaFoldDB" id="A0AAV2JX48"/>
<dbReference type="SUPFAM" id="SSF57667">
    <property type="entry name" value="beta-beta-alpha zinc fingers"/>
    <property type="match status" value="1"/>
</dbReference>
<dbReference type="Pfam" id="PF23574">
    <property type="entry name" value="zf-C2H2_ZNF142_18"/>
    <property type="match status" value="1"/>
</dbReference>
<dbReference type="GO" id="GO:0045944">
    <property type="term" value="P:positive regulation of transcription by RNA polymerase II"/>
    <property type="evidence" value="ECO:0007669"/>
    <property type="project" value="TreeGrafter"/>
</dbReference>
<dbReference type="SMART" id="SM00355">
    <property type="entry name" value="ZnF_C2H2"/>
    <property type="match status" value="3"/>
</dbReference>
<sequence length="321" mass="35623">MDQLNSHKLRHQEKSLICEVCAYSCKRKHQLRQHMVSKHSEKNHVSAVYQCKFCPYSSSHRQALRNHENCKHTKARQFQCALCSYTSFSAVSLFLHKRKAHGYVPGDQAWLQNYALKEKEKNITGDLTVFFSNATSKAPTDGNPTEVSPKDASKTSAKADSVCDLNVLTQEVAKSDNVESPSEEYCTLVLTTLPSNDGQSTIPHDMIKKSIDVAEHGSLSGQTASVAGSSSSDEASLDKTNQVEELENIEQSVESCGEVLLNDNIVKDLKELEKIEANAMVLDGHVEVLMLPTQTSRKTNADKKLRCEDCVESVFKPTQNS</sequence>
<proteinExistence type="predicted"/>
<dbReference type="EMBL" id="OZ035837">
    <property type="protein sequence ID" value="CAL1581200.1"/>
    <property type="molecule type" value="Genomic_DNA"/>
</dbReference>
<dbReference type="GO" id="GO:0005634">
    <property type="term" value="C:nucleus"/>
    <property type="evidence" value="ECO:0007669"/>
    <property type="project" value="TreeGrafter"/>
</dbReference>
<dbReference type="FunFam" id="3.30.160.60:FF:001657">
    <property type="entry name" value="Zinc finger protein 142"/>
    <property type="match status" value="1"/>
</dbReference>
<keyword evidence="4" id="KW-0862">Zinc</keyword>
<evidence type="ECO:0000256" key="5">
    <source>
        <dbReference type="PROSITE-ProRule" id="PRU00042"/>
    </source>
</evidence>
<keyword evidence="3 5" id="KW-0863">Zinc-finger</keyword>
<dbReference type="InterPro" id="IPR036236">
    <property type="entry name" value="Znf_C2H2_sf"/>
</dbReference>
<feature type="region of interest" description="Disordered" evidence="6">
    <location>
        <begin position="219"/>
        <end position="240"/>
    </location>
</feature>
<dbReference type="PANTHER" id="PTHR24403">
    <property type="entry name" value="ZINC FINGER PROTEIN"/>
    <property type="match status" value="1"/>
</dbReference>
<evidence type="ECO:0000259" key="7">
    <source>
        <dbReference type="PROSITE" id="PS50157"/>
    </source>
</evidence>
<evidence type="ECO:0000313" key="8">
    <source>
        <dbReference type="EMBL" id="CAL1581200.1"/>
    </source>
</evidence>
<dbReference type="PROSITE" id="PS00028">
    <property type="entry name" value="ZINC_FINGER_C2H2_1"/>
    <property type="match status" value="1"/>
</dbReference>
<dbReference type="PROSITE" id="PS50157">
    <property type="entry name" value="ZINC_FINGER_C2H2_2"/>
    <property type="match status" value="1"/>
</dbReference>
<dbReference type="InterPro" id="IPR013087">
    <property type="entry name" value="Znf_C2H2_type"/>
</dbReference>